<organism evidence="2 3">
    <name type="scientific">Portunus trituberculatus</name>
    <name type="common">Swimming crab</name>
    <name type="synonym">Neptunus trituberculatus</name>
    <dbReference type="NCBI Taxonomy" id="210409"/>
    <lineage>
        <taxon>Eukaryota</taxon>
        <taxon>Metazoa</taxon>
        <taxon>Ecdysozoa</taxon>
        <taxon>Arthropoda</taxon>
        <taxon>Crustacea</taxon>
        <taxon>Multicrustacea</taxon>
        <taxon>Malacostraca</taxon>
        <taxon>Eumalacostraca</taxon>
        <taxon>Eucarida</taxon>
        <taxon>Decapoda</taxon>
        <taxon>Pleocyemata</taxon>
        <taxon>Brachyura</taxon>
        <taxon>Eubrachyura</taxon>
        <taxon>Portunoidea</taxon>
        <taxon>Portunidae</taxon>
        <taxon>Portuninae</taxon>
        <taxon>Portunus</taxon>
    </lineage>
</organism>
<evidence type="ECO:0000256" key="1">
    <source>
        <dbReference type="SAM" id="MobiDB-lite"/>
    </source>
</evidence>
<gene>
    <name evidence="2" type="ORF">E2C01_066228</name>
</gene>
<accession>A0A5B7HPQ0</accession>
<evidence type="ECO:0000313" key="2">
    <source>
        <dbReference type="EMBL" id="MPC71936.1"/>
    </source>
</evidence>
<feature type="region of interest" description="Disordered" evidence="1">
    <location>
        <begin position="17"/>
        <end position="46"/>
    </location>
</feature>
<name>A0A5B7HPQ0_PORTR</name>
<protein>
    <submittedName>
        <fullName evidence="2">Uncharacterized protein</fullName>
    </submittedName>
</protein>
<dbReference type="EMBL" id="VSRR010033806">
    <property type="protein sequence ID" value="MPC71936.1"/>
    <property type="molecule type" value="Genomic_DNA"/>
</dbReference>
<dbReference type="AlphaFoldDB" id="A0A5B7HPQ0"/>
<comment type="caution">
    <text evidence="2">The sequence shown here is derived from an EMBL/GenBank/DDBJ whole genome shotgun (WGS) entry which is preliminary data.</text>
</comment>
<proteinExistence type="predicted"/>
<reference evidence="2 3" key="1">
    <citation type="submission" date="2019-05" db="EMBL/GenBank/DDBJ databases">
        <title>Another draft genome of Portunus trituberculatus and its Hox gene families provides insights of decapod evolution.</title>
        <authorList>
            <person name="Jeong J.-H."/>
            <person name="Song I."/>
            <person name="Kim S."/>
            <person name="Choi T."/>
            <person name="Kim D."/>
            <person name="Ryu S."/>
            <person name="Kim W."/>
        </authorList>
    </citation>
    <scope>NUCLEOTIDE SEQUENCE [LARGE SCALE GENOMIC DNA]</scope>
    <source>
        <tissue evidence="2">Muscle</tissue>
    </source>
</reference>
<sequence length="67" mass="6996">MARSAVNISRVATAACLSRSPPPSASLPASVTPPRTRRSKMPCAPPPWGCTARTLPHSHGYGNTPLC</sequence>
<keyword evidence="3" id="KW-1185">Reference proteome</keyword>
<dbReference type="Proteomes" id="UP000324222">
    <property type="component" value="Unassembled WGS sequence"/>
</dbReference>
<evidence type="ECO:0000313" key="3">
    <source>
        <dbReference type="Proteomes" id="UP000324222"/>
    </source>
</evidence>